<gene>
    <name evidence="2" type="ORF">DFA_05839</name>
</gene>
<dbReference type="AlphaFoldDB" id="F4PMW1"/>
<evidence type="ECO:0000256" key="1">
    <source>
        <dbReference type="SAM" id="MobiDB-lite"/>
    </source>
</evidence>
<proteinExistence type="predicted"/>
<evidence type="ECO:0000313" key="3">
    <source>
        <dbReference type="Proteomes" id="UP000007797"/>
    </source>
</evidence>
<name>F4PMW1_CACFS</name>
<protein>
    <submittedName>
        <fullName evidence="2">Uncharacterized protein</fullName>
    </submittedName>
</protein>
<feature type="region of interest" description="Disordered" evidence="1">
    <location>
        <begin position="45"/>
        <end position="77"/>
    </location>
</feature>
<dbReference type="KEGG" id="dfa:DFA_05839"/>
<dbReference type="OrthoDB" id="10633172at2759"/>
<dbReference type="RefSeq" id="XP_004361556.1">
    <property type="nucleotide sequence ID" value="XM_004361499.1"/>
</dbReference>
<reference evidence="3" key="1">
    <citation type="journal article" date="2011" name="Genome Res.">
        <title>Phylogeny-wide analysis of social amoeba genomes highlights ancient origins for complex intercellular communication.</title>
        <authorList>
            <person name="Heidel A.J."/>
            <person name="Lawal H.M."/>
            <person name="Felder M."/>
            <person name="Schilde C."/>
            <person name="Helps N.R."/>
            <person name="Tunggal B."/>
            <person name="Rivero F."/>
            <person name="John U."/>
            <person name="Schleicher M."/>
            <person name="Eichinger L."/>
            <person name="Platzer M."/>
            <person name="Noegel A.A."/>
            <person name="Schaap P."/>
            <person name="Gloeckner G."/>
        </authorList>
    </citation>
    <scope>NUCLEOTIDE SEQUENCE [LARGE SCALE GENOMIC DNA]</scope>
    <source>
        <strain evidence="3">SH3</strain>
    </source>
</reference>
<evidence type="ECO:0000313" key="2">
    <source>
        <dbReference type="EMBL" id="EGG23705.1"/>
    </source>
</evidence>
<accession>F4PMW1</accession>
<dbReference type="EMBL" id="GL883008">
    <property type="protein sequence ID" value="EGG23705.1"/>
    <property type="molecule type" value="Genomic_DNA"/>
</dbReference>
<dbReference type="GeneID" id="14874884"/>
<sequence length="189" mass="21992">MNKITQSHIEKMKNIRGIDRSHVEIKERLKQRCFDRIQEVRKSLVQSERAKGSSSSGNGQVAVAQPKHGAIPPKSPLKANINIKSTLLKEYDAMKLDFQMADSSSSSSSRTSSSQLQPQYSSSEDDGEQQDPRFFMLSEEEQEQLLLELQAYVDMEEMEERERLEREEIEEIAYYASEYEQYMNEQRNW</sequence>
<organism evidence="2 3">
    <name type="scientific">Cavenderia fasciculata</name>
    <name type="common">Slime mold</name>
    <name type="synonym">Dictyostelium fasciculatum</name>
    <dbReference type="NCBI Taxonomy" id="261658"/>
    <lineage>
        <taxon>Eukaryota</taxon>
        <taxon>Amoebozoa</taxon>
        <taxon>Evosea</taxon>
        <taxon>Eumycetozoa</taxon>
        <taxon>Dictyostelia</taxon>
        <taxon>Acytosteliales</taxon>
        <taxon>Cavenderiaceae</taxon>
        <taxon>Cavenderia</taxon>
    </lineage>
</organism>
<dbReference type="Proteomes" id="UP000007797">
    <property type="component" value="Unassembled WGS sequence"/>
</dbReference>
<feature type="compositionally biased region" description="Low complexity" evidence="1">
    <location>
        <begin position="103"/>
        <end position="122"/>
    </location>
</feature>
<keyword evidence="3" id="KW-1185">Reference proteome</keyword>
<feature type="region of interest" description="Disordered" evidence="1">
    <location>
        <begin position="100"/>
        <end position="129"/>
    </location>
</feature>